<comment type="caution">
    <text evidence="8">The sequence shown here is derived from an EMBL/GenBank/DDBJ whole genome shotgun (WGS) entry which is preliminary data.</text>
</comment>
<evidence type="ECO:0000256" key="1">
    <source>
        <dbReference type="ARBA" id="ARBA00004305"/>
    </source>
</evidence>
<reference evidence="8 9" key="1">
    <citation type="submission" date="2020-04" db="EMBL/GenBank/DDBJ databases">
        <authorList>
            <person name="Alioto T."/>
            <person name="Alioto T."/>
            <person name="Gomez Garrido J."/>
        </authorList>
    </citation>
    <scope>NUCLEOTIDE SEQUENCE [LARGE SCALE GENOMIC DNA]</scope>
</reference>
<dbReference type="GO" id="GO:0006105">
    <property type="term" value="P:succinate metabolic process"/>
    <property type="evidence" value="ECO:0007669"/>
    <property type="project" value="TreeGrafter"/>
</dbReference>
<comment type="subcellular location">
    <subcellularLocation>
        <location evidence="1 6">Mitochondrion matrix</location>
    </subcellularLocation>
</comment>
<evidence type="ECO:0000256" key="3">
    <source>
        <dbReference type="ARBA" id="ARBA00022946"/>
    </source>
</evidence>
<evidence type="ECO:0000256" key="4">
    <source>
        <dbReference type="ARBA" id="ARBA00023128"/>
    </source>
</evidence>
<feature type="region of interest" description="Disordered" evidence="7">
    <location>
        <begin position="109"/>
        <end position="140"/>
    </location>
</feature>
<keyword evidence="4 6" id="KW-0496">Mitochondrion</keyword>
<dbReference type="GO" id="GO:0034553">
    <property type="term" value="P:mitochondrial respiratory chain complex II assembly"/>
    <property type="evidence" value="ECO:0007669"/>
    <property type="project" value="UniProtKB-UniRule"/>
</dbReference>
<dbReference type="EMBL" id="CADEPI010000016">
    <property type="protein sequence ID" value="CAB3364573.1"/>
    <property type="molecule type" value="Genomic_DNA"/>
</dbReference>
<comment type="function">
    <text evidence="6">Plays an essential role in the assembly of succinate dehydrogenase (SDH), an enzyme complex (also referred to as respiratory complex II) that is a component of both the tricarboxylic acid (TCA) cycle and the mitochondrial electron transport chain, and which couples the oxidation of succinate to fumarate with the reduction of ubiquinone (coenzyme Q) to ubiquinol. Promotes maturation of the iron-sulfur protein subunit of the SDH catalytic dimer, protecting it from the deleterious effects of oxidants. May act together with SDHAF1.</text>
</comment>
<name>A0A8S1C5N4_9INSE</name>
<evidence type="ECO:0000256" key="7">
    <source>
        <dbReference type="SAM" id="MobiDB-lite"/>
    </source>
</evidence>
<organism evidence="8 9">
    <name type="scientific">Cloeon dipterum</name>
    <dbReference type="NCBI Taxonomy" id="197152"/>
    <lineage>
        <taxon>Eukaryota</taxon>
        <taxon>Metazoa</taxon>
        <taxon>Ecdysozoa</taxon>
        <taxon>Arthropoda</taxon>
        <taxon>Hexapoda</taxon>
        <taxon>Insecta</taxon>
        <taxon>Pterygota</taxon>
        <taxon>Palaeoptera</taxon>
        <taxon>Ephemeroptera</taxon>
        <taxon>Pisciforma</taxon>
        <taxon>Baetidae</taxon>
        <taxon>Cloeon</taxon>
    </lineage>
</organism>
<gene>
    <name evidence="8" type="ORF">CLODIP_2_CD09223</name>
</gene>
<evidence type="ECO:0000256" key="6">
    <source>
        <dbReference type="RuleBase" id="RU368039"/>
    </source>
</evidence>
<dbReference type="PANTHER" id="PTHR13137:SF6">
    <property type="entry name" value="SUCCINATE DEHYDROGENASE ASSEMBLY FACTOR 3, MITOCHONDRIAL"/>
    <property type="match status" value="1"/>
</dbReference>
<feature type="compositionally biased region" description="Basic and acidic residues" evidence="7">
    <location>
        <begin position="123"/>
        <end position="140"/>
    </location>
</feature>
<dbReference type="Proteomes" id="UP000494165">
    <property type="component" value="Unassembled WGS sequence"/>
</dbReference>
<dbReference type="PANTHER" id="PTHR13137">
    <property type="entry name" value="DC11 ACN9 HOMOLOG"/>
    <property type="match status" value="1"/>
</dbReference>
<dbReference type="Pfam" id="PF13233">
    <property type="entry name" value="Complex1_LYR_2"/>
    <property type="match status" value="1"/>
</dbReference>
<dbReference type="OrthoDB" id="278329at2759"/>
<evidence type="ECO:0000313" key="9">
    <source>
        <dbReference type="Proteomes" id="UP000494165"/>
    </source>
</evidence>
<sequence>MRFDWDHQILKTGIKNFTQAIMRLHKGLPPELSELGSAYTRDEFKRHKKCTPEEAHVFMVEWSRYALNLAEQLGLKGAKSAKPLGQTFTEEHLDHFREDQISQLYELKLAASGENGGSDEEVSDKPSEKDSVAKKNSEKT</sequence>
<evidence type="ECO:0000313" key="8">
    <source>
        <dbReference type="EMBL" id="CAB3364573.1"/>
    </source>
</evidence>
<evidence type="ECO:0000256" key="2">
    <source>
        <dbReference type="ARBA" id="ARBA00006020"/>
    </source>
</evidence>
<protein>
    <recommendedName>
        <fullName evidence="6">Succinate dehydrogenase assembly factor 3</fullName>
        <shortName evidence="6">SDH assembly factor 3</shortName>
        <shortName evidence="6">SDHAF3</shortName>
    </recommendedName>
</protein>
<dbReference type="AlphaFoldDB" id="A0A8S1C5N4"/>
<comment type="subunit">
    <text evidence="6">Interacts with the iron-sulfur protein subunit within the SDH catalytic dimer.</text>
</comment>
<keyword evidence="3" id="KW-0809">Transit peptide</keyword>
<dbReference type="CDD" id="cd20270">
    <property type="entry name" value="Complex1_LYR_SDHAF3_LYRM10"/>
    <property type="match status" value="1"/>
</dbReference>
<dbReference type="GO" id="GO:0005759">
    <property type="term" value="C:mitochondrial matrix"/>
    <property type="evidence" value="ECO:0007669"/>
    <property type="project" value="UniProtKB-SubCell"/>
</dbReference>
<keyword evidence="5 6" id="KW-0143">Chaperone</keyword>
<keyword evidence="9" id="KW-1185">Reference proteome</keyword>
<dbReference type="InterPro" id="IPR008381">
    <property type="entry name" value="SDHAF3/Sdh7"/>
</dbReference>
<dbReference type="GO" id="GO:0005758">
    <property type="term" value="C:mitochondrial intermembrane space"/>
    <property type="evidence" value="ECO:0007669"/>
    <property type="project" value="TreeGrafter"/>
</dbReference>
<comment type="similarity">
    <text evidence="2 6">Belongs to the complex I LYR family. SDHAF3 subfamily.</text>
</comment>
<evidence type="ECO:0000256" key="5">
    <source>
        <dbReference type="ARBA" id="ARBA00023186"/>
    </source>
</evidence>
<accession>A0A8S1C5N4</accession>
<proteinExistence type="inferred from homology"/>